<gene>
    <name evidence="1" type="ORF">C0Z18_12755</name>
</gene>
<sequence length="105" mass="11576">MESQYIVAIVRPDRLDALEQALHALRTHGITVSKVRGFGMHLNPYADEWTTEHVKVEVFARAADVDELVAAIMEAAHIGAPGDGIVAVMPVTRFYSIHTRAEVQP</sequence>
<reference evidence="1 2" key="1">
    <citation type="submission" date="2018-01" db="EMBL/GenBank/DDBJ databases">
        <title>Whole genome analyses suggest that Burkholderia sensu lato contains two further novel genera in the rhizoxinica-symbiotica group Mycetohabitans gen. nov., and Trinickia gen. nov.: implications for the evolution of diazotrophy and nodulation in the Burkholderiaceae.</title>
        <authorList>
            <person name="Estrada-de los Santos P."/>
            <person name="Palmer M."/>
            <person name="Chavez-Ramirez B."/>
            <person name="Beukes C."/>
            <person name="Steenkamp E.T."/>
            <person name="Hirsch A.M."/>
            <person name="Manyaka P."/>
            <person name="Maluk M."/>
            <person name="Lafos M."/>
            <person name="Crook M."/>
            <person name="Gross E."/>
            <person name="Simon M.F."/>
            <person name="Bueno dos Reis Junior F."/>
            <person name="Poole P.S."/>
            <person name="Venter S.N."/>
            <person name="James E.K."/>
        </authorList>
    </citation>
    <scope>NUCLEOTIDE SEQUENCE [LARGE SCALE GENOMIC DNA]</scope>
    <source>
        <strain evidence="1 2">GIMN1.004</strain>
    </source>
</reference>
<protein>
    <submittedName>
        <fullName evidence="1">P-II family nitrogen regulator</fullName>
    </submittedName>
</protein>
<dbReference type="GO" id="GO:0030234">
    <property type="term" value="F:enzyme regulator activity"/>
    <property type="evidence" value="ECO:0007669"/>
    <property type="project" value="InterPro"/>
</dbReference>
<dbReference type="PANTHER" id="PTHR30115:SF11">
    <property type="entry name" value="NITROGEN REGULATORY PROTEIN P-II HOMOLOG"/>
    <property type="match status" value="1"/>
</dbReference>
<organism evidence="1 2">
    <name type="scientific">Trinickia dabaoshanensis</name>
    <dbReference type="NCBI Taxonomy" id="564714"/>
    <lineage>
        <taxon>Bacteria</taxon>
        <taxon>Pseudomonadati</taxon>
        <taxon>Pseudomonadota</taxon>
        <taxon>Betaproteobacteria</taxon>
        <taxon>Burkholderiales</taxon>
        <taxon>Burkholderiaceae</taxon>
        <taxon>Trinickia</taxon>
    </lineage>
</organism>
<dbReference type="EMBL" id="PNYA01000010">
    <property type="protein sequence ID" value="PMS19707.1"/>
    <property type="molecule type" value="Genomic_DNA"/>
</dbReference>
<name>A0A2N7VRD8_9BURK</name>
<dbReference type="PROSITE" id="PS51343">
    <property type="entry name" value="PII_GLNB_DOM"/>
    <property type="match status" value="1"/>
</dbReference>
<dbReference type="SMART" id="SM00938">
    <property type="entry name" value="P-II"/>
    <property type="match status" value="1"/>
</dbReference>
<dbReference type="InterPro" id="IPR015867">
    <property type="entry name" value="N-reg_PII/ATP_PRibTrfase_C"/>
</dbReference>
<dbReference type="InterPro" id="IPR011322">
    <property type="entry name" value="N-reg_PII-like_a/b"/>
</dbReference>
<dbReference type="GO" id="GO:0005829">
    <property type="term" value="C:cytosol"/>
    <property type="evidence" value="ECO:0007669"/>
    <property type="project" value="TreeGrafter"/>
</dbReference>
<dbReference type="Proteomes" id="UP000235616">
    <property type="component" value="Unassembled WGS sequence"/>
</dbReference>
<dbReference type="Gene3D" id="3.30.70.120">
    <property type="match status" value="1"/>
</dbReference>
<proteinExistence type="predicted"/>
<dbReference type="AlphaFoldDB" id="A0A2N7VRD8"/>
<dbReference type="PANTHER" id="PTHR30115">
    <property type="entry name" value="NITROGEN REGULATORY PROTEIN P-II"/>
    <property type="match status" value="1"/>
</dbReference>
<comment type="caution">
    <text evidence="1">The sequence shown here is derived from an EMBL/GenBank/DDBJ whole genome shotgun (WGS) entry which is preliminary data.</text>
</comment>
<dbReference type="OrthoDB" id="8906804at2"/>
<dbReference type="RefSeq" id="WP_102645780.1">
    <property type="nucleotide sequence ID" value="NZ_PNYA01000010.1"/>
</dbReference>
<dbReference type="GO" id="GO:0006808">
    <property type="term" value="P:regulation of nitrogen utilization"/>
    <property type="evidence" value="ECO:0007669"/>
    <property type="project" value="InterPro"/>
</dbReference>
<dbReference type="GO" id="GO:0005524">
    <property type="term" value="F:ATP binding"/>
    <property type="evidence" value="ECO:0007669"/>
    <property type="project" value="TreeGrafter"/>
</dbReference>
<dbReference type="InterPro" id="IPR002187">
    <property type="entry name" value="N-reg_PII"/>
</dbReference>
<accession>A0A2N7VRD8</accession>
<dbReference type="SUPFAM" id="SSF54913">
    <property type="entry name" value="GlnB-like"/>
    <property type="match status" value="1"/>
</dbReference>
<keyword evidence="2" id="KW-1185">Reference proteome</keyword>
<dbReference type="Pfam" id="PF00543">
    <property type="entry name" value="P-II"/>
    <property type="match status" value="1"/>
</dbReference>
<dbReference type="PRINTS" id="PR00340">
    <property type="entry name" value="PIIGLNB"/>
</dbReference>
<evidence type="ECO:0000313" key="2">
    <source>
        <dbReference type="Proteomes" id="UP000235616"/>
    </source>
</evidence>
<evidence type="ECO:0000313" key="1">
    <source>
        <dbReference type="EMBL" id="PMS19707.1"/>
    </source>
</evidence>